<dbReference type="SUPFAM" id="SSF81296">
    <property type="entry name" value="E set domains"/>
    <property type="match status" value="1"/>
</dbReference>
<evidence type="ECO:0000313" key="2">
    <source>
        <dbReference type="EMBL" id="MCV3274050.1"/>
    </source>
</evidence>
<gene>
    <name evidence="2" type="primary">soxZ</name>
    <name evidence="2" type="ORF">MUB52_21665</name>
</gene>
<reference evidence="2 3" key="1">
    <citation type="submission" date="2022-04" db="EMBL/GenBank/DDBJ databases">
        <title>Roseobacter sp. WL0113 is a bacterium isolated from neritic sediment.</title>
        <authorList>
            <person name="Wang L."/>
            <person name="He W."/>
            <person name="Zhang D.-F."/>
        </authorList>
    </citation>
    <scope>NUCLEOTIDE SEQUENCE [LARGE SCALE GENOMIC DNA]</scope>
    <source>
        <strain evidence="2 3">WL0113</strain>
    </source>
</reference>
<evidence type="ECO:0000259" key="1">
    <source>
        <dbReference type="Pfam" id="PF08770"/>
    </source>
</evidence>
<evidence type="ECO:0000313" key="3">
    <source>
        <dbReference type="Proteomes" id="UP001208690"/>
    </source>
</evidence>
<dbReference type="InterPro" id="IPR013783">
    <property type="entry name" value="Ig-like_fold"/>
</dbReference>
<name>A0ABT3BKF3_9RHOB</name>
<keyword evidence="3" id="KW-1185">Reference proteome</keyword>
<comment type="caution">
    <text evidence="2">The sequence shown here is derived from an EMBL/GenBank/DDBJ whole genome shotgun (WGS) entry which is preliminary data.</text>
</comment>
<dbReference type="InterPro" id="IPR030995">
    <property type="entry name" value="SoxZ"/>
</dbReference>
<dbReference type="InterPro" id="IPR014880">
    <property type="entry name" value="SoxZ_dom"/>
</dbReference>
<dbReference type="Pfam" id="PF08770">
    <property type="entry name" value="SoxZ"/>
    <property type="match status" value="1"/>
</dbReference>
<proteinExistence type="predicted"/>
<organism evidence="2 3">
    <name type="scientific">Roseobacter sinensis</name>
    <dbReference type="NCBI Taxonomy" id="2931391"/>
    <lineage>
        <taxon>Bacteria</taxon>
        <taxon>Pseudomonadati</taxon>
        <taxon>Pseudomonadota</taxon>
        <taxon>Alphaproteobacteria</taxon>
        <taxon>Rhodobacterales</taxon>
        <taxon>Roseobacteraceae</taxon>
        <taxon>Roseobacter</taxon>
    </lineage>
</organism>
<dbReference type="NCBIfam" id="TIGR04490">
    <property type="entry name" value="SoxZ_true"/>
    <property type="match status" value="1"/>
</dbReference>
<dbReference type="InterPro" id="IPR014756">
    <property type="entry name" value="Ig_E-set"/>
</dbReference>
<dbReference type="RefSeq" id="WP_263846271.1">
    <property type="nucleotide sequence ID" value="NZ_JALIEB010000026.1"/>
</dbReference>
<feature type="domain" description="Sulphur oxidation protein SoxZ" evidence="1">
    <location>
        <begin position="12"/>
        <end position="103"/>
    </location>
</feature>
<dbReference type="EMBL" id="JALIEB010000026">
    <property type="protein sequence ID" value="MCV3274050.1"/>
    <property type="molecule type" value="Genomic_DNA"/>
</dbReference>
<dbReference type="Gene3D" id="2.60.40.10">
    <property type="entry name" value="Immunoglobulins"/>
    <property type="match status" value="1"/>
</dbReference>
<protein>
    <submittedName>
        <fullName evidence="2">Thiosulfate oxidation carrier complex protein SoxZ</fullName>
    </submittedName>
</protein>
<accession>A0ABT3BKF3</accession>
<sequence length="109" mass="12064">MAAGVKSRVKLPQVAAAGEVITIKTLITHRMESGQRRHEAGAVIPRSIIHRFVCAFEGETVVDIEVHPGVSTNPFFEFRARVIESGVFRFTWYDDDGAVYTDSKAITVT</sequence>
<dbReference type="Proteomes" id="UP001208690">
    <property type="component" value="Unassembled WGS sequence"/>
</dbReference>